<keyword evidence="2" id="KW-1185">Reference proteome</keyword>
<sequence length="100" mass="11771">MLKRSAITISLFSNSTVVVGWCRTRRRLRRRKGGIAIRLGNKRHHRGGYLRCRQVVHWGVIVCPFRMLRKIIIEMFSNGSLIKSCYWSLPIFRPQLFPLC</sequence>
<reference evidence="1 2" key="1">
    <citation type="journal article" date="2022" name="Plant J.">
        <title>Chromosome-level genome of Camellia lanceoleosa provides a valuable resource for understanding genome evolution and self-incompatibility.</title>
        <authorList>
            <person name="Gong W."/>
            <person name="Xiao S."/>
            <person name="Wang L."/>
            <person name="Liao Z."/>
            <person name="Chang Y."/>
            <person name="Mo W."/>
            <person name="Hu G."/>
            <person name="Li W."/>
            <person name="Zhao G."/>
            <person name="Zhu H."/>
            <person name="Hu X."/>
            <person name="Ji K."/>
            <person name="Xiang X."/>
            <person name="Song Q."/>
            <person name="Yuan D."/>
            <person name="Jin S."/>
            <person name="Zhang L."/>
        </authorList>
    </citation>
    <scope>NUCLEOTIDE SEQUENCE [LARGE SCALE GENOMIC DNA]</scope>
    <source>
        <strain evidence="1">SQ_2022a</strain>
    </source>
</reference>
<organism evidence="1 2">
    <name type="scientific">Camellia lanceoleosa</name>
    <dbReference type="NCBI Taxonomy" id="1840588"/>
    <lineage>
        <taxon>Eukaryota</taxon>
        <taxon>Viridiplantae</taxon>
        <taxon>Streptophyta</taxon>
        <taxon>Embryophyta</taxon>
        <taxon>Tracheophyta</taxon>
        <taxon>Spermatophyta</taxon>
        <taxon>Magnoliopsida</taxon>
        <taxon>eudicotyledons</taxon>
        <taxon>Gunneridae</taxon>
        <taxon>Pentapetalae</taxon>
        <taxon>asterids</taxon>
        <taxon>Ericales</taxon>
        <taxon>Theaceae</taxon>
        <taxon>Camellia</taxon>
    </lineage>
</organism>
<evidence type="ECO:0000313" key="2">
    <source>
        <dbReference type="Proteomes" id="UP001060215"/>
    </source>
</evidence>
<protein>
    <submittedName>
        <fullName evidence="1">Uncharacterized protein</fullName>
    </submittedName>
</protein>
<proteinExistence type="predicted"/>
<comment type="caution">
    <text evidence="1">The sequence shown here is derived from an EMBL/GenBank/DDBJ whole genome shotgun (WGS) entry which is preliminary data.</text>
</comment>
<dbReference type="Proteomes" id="UP001060215">
    <property type="component" value="Chromosome 4"/>
</dbReference>
<dbReference type="EMBL" id="CM045761">
    <property type="protein sequence ID" value="KAI8015831.1"/>
    <property type="molecule type" value="Genomic_DNA"/>
</dbReference>
<evidence type="ECO:0000313" key="1">
    <source>
        <dbReference type="EMBL" id="KAI8015831.1"/>
    </source>
</evidence>
<gene>
    <name evidence="1" type="ORF">LOK49_LG05G01670</name>
</gene>
<accession>A0ACC0HUV3</accession>
<name>A0ACC0HUV3_9ERIC</name>